<proteinExistence type="inferred from homology"/>
<dbReference type="PANTHER" id="PTHR42798">
    <property type="entry name" value="LIPOPROTEIN-RELEASING SYSTEM ATP-BINDING PROTEIN LOLD"/>
    <property type="match status" value="1"/>
</dbReference>
<dbReference type="PROSITE" id="PS50893">
    <property type="entry name" value="ABC_TRANSPORTER_2"/>
    <property type="match status" value="1"/>
</dbReference>
<dbReference type="InterPro" id="IPR027417">
    <property type="entry name" value="P-loop_NTPase"/>
</dbReference>
<sequence>MAQHGITSTHDASNVLECTNVTKYFGVRDSITRALNGITLSVKKGEFLSIMGPSGSGKSTLLNCISTIDSATSGSIFINGKPIEQLKGKALAKFRHDELGFIFQDSNLIETLNAYENIALPLMIAHVPSSTIRLRVAQIAQHLNIDAVLTKFPHQMSGGQKQRVAAARAIITKPALVCADEPTGALDSKNSRMLLESFIQLNTHDNATILMVTHDALAASYSSRVVFIKDGVIFSQMERGDKTRKQFFETIMDTVSYLGGDDADVC</sequence>
<comment type="caution">
    <text evidence="6">The sequence shown here is derived from an EMBL/GenBank/DDBJ whole genome shotgun (WGS) entry which is preliminary data.</text>
</comment>
<dbReference type="InterPro" id="IPR017911">
    <property type="entry name" value="MacB-like_ATP-bd"/>
</dbReference>
<evidence type="ECO:0000256" key="4">
    <source>
        <dbReference type="ARBA" id="ARBA00022840"/>
    </source>
</evidence>
<evidence type="ECO:0000256" key="3">
    <source>
        <dbReference type="ARBA" id="ARBA00022741"/>
    </source>
</evidence>
<dbReference type="EMBL" id="AEDQ01000004">
    <property type="protein sequence ID" value="EFL44677.1"/>
    <property type="molecule type" value="Genomic_DNA"/>
</dbReference>
<accession>A0ABN0B1L8</accession>
<name>A0ABN0B1L8_9ACTN</name>
<keyword evidence="3" id="KW-0547">Nucleotide-binding</keyword>
<keyword evidence="4 6" id="KW-0067">ATP-binding</keyword>
<comment type="similarity">
    <text evidence="1">Belongs to the ABC transporter superfamily.</text>
</comment>
<reference evidence="6 7" key="1">
    <citation type="submission" date="2010-08" db="EMBL/GenBank/DDBJ databases">
        <authorList>
            <person name="Durkin A.S."/>
            <person name="Madupu R."/>
            <person name="Torralba M."/>
            <person name="Gillis M."/>
            <person name="Methe B."/>
            <person name="Sutton G."/>
            <person name="Nelson K.E."/>
        </authorList>
    </citation>
    <scope>NUCLEOTIDE SEQUENCE [LARGE SCALE GENOMIC DNA]</scope>
    <source>
        <strain evidence="6 7">PB189-T1-4</strain>
    </source>
</reference>
<protein>
    <submittedName>
        <fullName evidence="6">ABC transporter, ATP-binding protein</fullName>
    </submittedName>
</protein>
<organism evidence="6 7">
    <name type="scientific">Fannyhessea vaginae PB189-T1-4</name>
    <dbReference type="NCBI Taxonomy" id="866774"/>
    <lineage>
        <taxon>Bacteria</taxon>
        <taxon>Bacillati</taxon>
        <taxon>Actinomycetota</taxon>
        <taxon>Coriobacteriia</taxon>
        <taxon>Coriobacteriales</taxon>
        <taxon>Atopobiaceae</taxon>
        <taxon>Fannyhessea</taxon>
    </lineage>
</organism>
<dbReference type="InterPro" id="IPR003593">
    <property type="entry name" value="AAA+_ATPase"/>
</dbReference>
<evidence type="ECO:0000313" key="6">
    <source>
        <dbReference type="EMBL" id="EFL44677.1"/>
    </source>
</evidence>
<dbReference type="SUPFAM" id="SSF52540">
    <property type="entry name" value="P-loop containing nucleoside triphosphate hydrolases"/>
    <property type="match status" value="1"/>
</dbReference>
<evidence type="ECO:0000313" key="7">
    <source>
        <dbReference type="Proteomes" id="UP000004431"/>
    </source>
</evidence>
<feature type="domain" description="ABC transporter" evidence="5">
    <location>
        <begin position="16"/>
        <end position="255"/>
    </location>
</feature>
<dbReference type="Gene3D" id="3.40.50.300">
    <property type="entry name" value="P-loop containing nucleotide triphosphate hydrolases"/>
    <property type="match status" value="1"/>
</dbReference>
<dbReference type="Pfam" id="PF00005">
    <property type="entry name" value="ABC_tran"/>
    <property type="match status" value="1"/>
</dbReference>
<keyword evidence="7" id="KW-1185">Reference proteome</keyword>
<evidence type="ECO:0000259" key="5">
    <source>
        <dbReference type="PROSITE" id="PS50893"/>
    </source>
</evidence>
<gene>
    <name evidence="6" type="ORF">HMPREF9248_0141</name>
</gene>
<keyword evidence="2" id="KW-0813">Transport</keyword>
<dbReference type="RefSeq" id="WP_006303549.1">
    <property type="nucleotide sequence ID" value="NZ_AEDQ01000004.1"/>
</dbReference>
<dbReference type="InterPro" id="IPR003439">
    <property type="entry name" value="ABC_transporter-like_ATP-bd"/>
</dbReference>
<dbReference type="CDD" id="cd03255">
    <property type="entry name" value="ABC_MJ0796_LolCDE_FtsE"/>
    <property type="match status" value="1"/>
</dbReference>
<evidence type="ECO:0000256" key="2">
    <source>
        <dbReference type="ARBA" id="ARBA00022448"/>
    </source>
</evidence>
<dbReference type="PANTHER" id="PTHR42798:SF7">
    <property type="entry name" value="ALPHA-D-RIBOSE 1-METHYLPHOSPHONATE 5-TRIPHOSPHATE SYNTHASE SUBUNIT PHNL"/>
    <property type="match status" value="1"/>
</dbReference>
<dbReference type="GO" id="GO:0005524">
    <property type="term" value="F:ATP binding"/>
    <property type="evidence" value="ECO:0007669"/>
    <property type="project" value="UniProtKB-KW"/>
</dbReference>
<dbReference type="SMART" id="SM00382">
    <property type="entry name" value="AAA"/>
    <property type="match status" value="1"/>
</dbReference>
<dbReference type="Proteomes" id="UP000004431">
    <property type="component" value="Unassembled WGS sequence"/>
</dbReference>
<evidence type="ECO:0000256" key="1">
    <source>
        <dbReference type="ARBA" id="ARBA00005417"/>
    </source>
</evidence>